<evidence type="ECO:0000256" key="4">
    <source>
        <dbReference type="ARBA" id="ARBA00022692"/>
    </source>
</evidence>
<evidence type="ECO:0000256" key="7">
    <source>
        <dbReference type="RuleBase" id="RU362044"/>
    </source>
</evidence>
<evidence type="ECO:0000256" key="6">
    <source>
        <dbReference type="ARBA" id="ARBA00023136"/>
    </source>
</evidence>
<keyword evidence="4 7" id="KW-0812">Transmembrane</keyword>
<feature type="transmembrane region" description="Helical" evidence="7">
    <location>
        <begin position="169"/>
        <end position="195"/>
    </location>
</feature>
<dbReference type="EMBL" id="PCVY01000075">
    <property type="protein sequence ID" value="PIQ85123.1"/>
    <property type="molecule type" value="Genomic_DNA"/>
</dbReference>
<name>A0A2H0LL44_9BACT</name>
<evidence type="ECO:0000256" key="3">
    <source>
        <dbReference type="ARBA" id="ARBA00022448"/>
    </source>
</evidence>
<proteinExistence type="inferred from homology"/>
<dbReference type="Pfam" id="PF02405">
    <property type="entry name" value="MlaE"/>
    <property type="match status" value="1"/>
</dbReference>
<feature type="transmembrane region" description="Helical" evidence="7">
    <location>
        <begin position="66"/>
        <end position="89"/>
    </location>
</feature>
<dbReference type="Proteomes" id="UP000230859">
    <property type="component" value="Unassembled WGS sequence"/>
</dbReference>
<comment type="caution">
    <text evidence="8">The sequence shown here is derived from an EMBL/GenBank/DDBJ whole genome shotgun (WGS) entry which is preliminary data.</text>
</comment>
<protein>
    <submittedName>
        <fullName evidence="8">ABC transporter permease</fullName>
    </submittedName>
</protein>
<sequence length="277" mass="30505">MENKPRKTSLATLRKWISVQDWFAMIGSYCMDFFSDMGGIGIMFWRTNLSLLRVPIRMKETMEQMYKIGVASLPLVSLTSLFTGMVLALQSAYQLQIFSAIQFTSDLVTLSIIRELGPVLTAMVVAGRVGASIAAELGTMKVTEQIDALKSLATDPIHYLVAPRYVASFFMLFLLTIYADVIGVLGGYAVAIFKLGMSPHQFMRRAIDILVMKDLVTGLMKAFAFGIVIAMVGCFYGFNAEGGAEGVGLATTRAVVVSMIMIIVLDCFFTGLFYFLF</sequence>
<keyword evidence="6 7" id="KW-0472">Membrane</keyword>
<evidence type="ECO:0000256" key="1">
    <source>
        <dbReference type="ARBA" id="ARBA00004141"/>
    </source>
</evidence>
<reference evidence="8 9" key="1">
    <citation type="submission" date="2017-09" db="EMBL/GenBank/DDBJ databases">
        <title>Depth-based differentiation of microbial function through sediment-hosted aquifers and enrichment of novel symbionts in the deep terrestrial subsurface.</title>
        <authorList>
            <person name="Probst A.J."/>
            <person name="Ladd B."/>
            <person name="Jarett J.K."/>
            <person name="Geller-Mcgrath D.E."/>
            <person name="Sieber C.M."/>
            <person name="Emerson J.B."/>
            <person name="Anantharaman K."/>
            <person name="Thomas B.C."/>
            <person name="Malmstrom R."/>
            <person name="Stieglmeier M."/>
            <person name="Klingl A."/>
            <person name="Woyke T."/>
            <person name="Ryan C.M."/>
            <person name="Banfield J.F."/>
        </authorList>
    </citation>
    <scope>NUCLEOTIDE SEQUENCE [LARGE SCALE GENOMIC DNA]</scope>
    <source>
        <strain evidence="8">CG11_big_fil_rev_8_21_14_0_20_45_26</strain>
    </source>
</reference>
<comment type="similarity">
    <text evidence="2 7">Belongs to the MlaE permease family.</text>
</comment>
<evidence type="ECO:0000313" key="8">
    <source>
        <dbReference type="EMBL" id="PIQ85123.1"/>
    </source>
</evidence>
<comment type="subcellular location">
    <subcellularLocation>
        <location evidence="1">Membrane</location>
        <topology evidence="1">Multi-pass membrane protein</topology>
    </subcellularLocation>
</comment>
<feature type="transmembrane region" description="Helical" evidence="7">
    <location>
        <begin position="215"/>
        <end position="238"/>
    </location>
</feature>
<organism evidence="8 9">
    <name type="scientific">Candidatus Abzuiibacterium crystallinum</name>
    <dbReference type="NCBI Taxonomy" id="1974748"/>
    <lineage>
        <taxon>Bacteria</taxon>
        <taxon>Pseudomonadati</taxon>
        <taxon>Candidatus Omnitrophota</taxon>
        <taxon>Candidatus Abzuiibacterium</taxon>
    </lineage>
</organism>
<dbReference type="PANTHER" id="PTHR30188">
    <property type="entry name" value="ABC TRANSPORTER PERMEASE PROTEIN-RELATED"/>
    <property type="match status" value="1"/>
</dbReference>
<keyword evidence="5 7" id="KW-1133">Transmembrane helix</keyword>
<evidence type="ECO:0000313" key="9">
    <source>
        <dbReference type="Proteomes" id="UP000230859"/>
    </source>
</evidence>
<gene>
    <name evidence="8" type="ORF">COV74_10045</name>
</gene>
<dbReference type="InterPro" id="IPR003453">
    <property type="entry name" value="ABC_MlaE_roteobac"/>
</dbReference>
<evidence type="ECO:0000256" key="5">
    <source>
        <dbReference type="ARBA" id="ARBA00022989"/>
    </source>
</evidence>
<dbReference type="InterPro" id="IPR030802">
    <property type="entry name" value="Permease_MalE"/>
</dbReference>
<feature type="transmembrane region" description="Helical" evidence="7">
    <location>
        <begin position="22"/>
        <end position="45"/>
    </location>
</feature>
<dbReference type="GO" id="GO:0043190">
    <property type="term" value="C:ATP-binding cassette (ABC) transporter complex"/>
    <property type="evidence" value="ECO:0007669"/>
    <property type="project" value="InterPro"/>
</dbReference>
<feature type="transmembrane region" description="Helical" evidence="7">
    <location>
        <begin position="250"/>
        <end position="276"/>
    </location>
</feature>
<evidence type="ECO:0000256" key="2">
    <source>
        <dbReference type="ARBA" id="ARBA00007556"/>
    </source>
</evidence>
<dbReference type="PANTHER" id="PTHR30188:SF4">
    <property type="entry name" value="PROTEIN TRIGALACTOSYLDIACYLGLYCEROL 1, CHLOROPLASTIC"/>
    <property type="match status" value="1"/>
</dbReference>
<dbReference type="AlphaFoldDB" id="A0A2H0LL44"/>
<accession>A0A2H0LL44</accession>
<keyword evidence="3" id="KW-0813">Transport</keyword>
<dbReference type="NCBIfam" id="TIGR00056">
    <property type="entry name" value="MlaE family lipid ABC transporter permease subunit"/>
    <property type="match status" value="1"/>
</dbReference>
<dbReference type="GO" id="GO:0005548">
    <property type="term" value="F:phospholipid transporter activity"/>
    <property type="evidence" value="ECO:0007669"/>
    <property type="project" value="TreeGrafter"/>
</dbReference>